<accession>A0A8B7NMQ3</accession>
<evidence type="ECO:0000256" key="1">
    <source>
        <dbReference type="ARBA" id="ARBA00040125"/>
    </source>
</evidence>
<dbReference type="InterPro" id="IPR000073">
    <property type="entry name" value="AB_hydrolase_1"/>
</dbReference>
<evidence type="ECO:0000259" key="5">
    <source>
        <dbReference type="Pfam" id="PF00561"/>
    </source>
</evidence>
<name>A0A8B7NMQ3_HYAAZ</name>
<dbReference type="GO" id="GO:0008474">
    <property type="term" value="F:palmitoyl-(protein) hydrolase activity"/>
    <property type="evidence" value="ECO:0007669"/>
    <property type="project" value="TreeGrafter"/>
</dbReference>
<dbReference type="AlphaFoldDB" id="A0A8B7NMQ3"/>
<dbReference type="InterPro" id="IPR029058">
    <property type="entry name" value="AB_hydrolase_fold"/>
</dbReference>
<dbReference type="KEGG" id="hazt:108671878"/>
<evidence type="ECO:0000256" key="2">
    <source>
        <dbReference type="ARBA" id="ARBA00042701"/>
    </source>
</evidence>
<feature type="region of interest" description="Disordered" evidence="3">
    <location>
        <begin position="1"/>
        <end position="21"/>
    </location>
</feature>
<proteinExistence type="predicted"/>
<dbReference type="CTD" id="44441"/>
<gene>
    <name evidence="7" type="primary">LOC108671878</name>
</gene>
<keyword evidence="6" id="KW-1185">Reference proteome</keyword>
<feature type="domain" description="AB hydrolase-1" evidence="5">
    <location>
        <begin position="177"/>
        <end position="290"/>
    </location>
</feature>
<feature type="transmembrane region" description="Helical" evidence="4">
    <location>
        <begin position="89"/>
        <end position="116"/>
    </location>
</feature>
<keyword evidence="4" id="KW-1133">Transmembrane helix</keyword>
<evidence type="ECO:0000313" key="6">
    <source>
        <dbReference type="Proteomes" id="UP000694843"/>
    </source>
</evidence>
<evidence type="ECO:0000256" key="4">
    <source>
        <dbReference type="SAM" id="Phobius"/>
    </source>
</evidence>
<dbReference type="OMA" id="WLPEQGY"/>
<dbReference type="Pfam" id="PF00561">
    <property type="entry name" value="Abhydrolase_1"/>
    <property type="match status" value="1"/>
</dbReference>
<sequence length="406" mass="44712">MSVNDEEKKPSAPTPPAAHEMNEDTQPLLLDHNPHLHHHHHHAMQPVGVVDLEADSKRKIRAIAIIGMIAVLVAGVLRRFPVISCCTALALVLLFFLYSAIASFALFIASLLGVLYNASDQAVFCPDYPPDARQCVMLPSSVGLPSENLRLYAADNTRLHAVFVGQTDPVLRLNTYTILYLHGNAGNFGHRLANVCGLFNRIKCNVLLLEYRGYGFSSGHPSEAGLYQDATAALNYLHTRQDIDVNKIVVFGRSLGGGVGIELASRSNARQELRALIVENTFTSIPDMAKALLPKNNFITKLPLCCYKNQFLSRLKILRTAVPTLIVSGLRDTLVPPHMSVQLHQACGAHHKRLVRFSHGTHNDTWRCPGYYSALKYFLDEVTGGAQVSPVFPPGVTWLRDAAQNL</sequence>
<dbReference type="GeneID" id="108671878"/>
<evidence type="ECO:0000256" key="3">
    <source>
        <dbReference type="SAM" id="MobiDB-lite"/>
    </source>
</evidence>
<protein>
    <recommendedName>
        <fullName evidence="1">Protein ABHD13</fullName>
    </recommendedName>
    <alternativeName>
        <fullName evidence="2">Alpha/beta hydrolase domain-containing protein 13</fullName>
    </alternativeName>
</protein>
<dbReference type="Gene3D" id="3.40.50.1820">
    <property type="entry name" value="alpha/beta hydrolase"/>
    <property type="match status" value="1"/>
</dbReference>
<reference evidence="7" key="1">
    <citation type="submission" date="2025-08" db="UniProtKB">
        <authorList>
            <consortium name="RefSeq"/>
        </authorList>
    </citation>
    <scope>IDENTIFICATION</scope>
    <source>
        <tissue evidence="7">Whole organism</tissue>
    </source>
</reference>
<organism evidence="6 7">
    <name type="scientific">Hyalella azteca</name>
    <name type="common">Amphipod</name>
    <dbReference type="NCBI Taxonomy" id="294128"/>
    <lineage>
        <taxon>Eukaryota</taxon>
        <taxon>Metazoa</taxon>
        <taxon>Ecdysozoa</taxon>
        <taxon>Arthropoda</taxon>
        <taxon>Crustacea</taxon>
        <taxon>Multicrustacea</taxon>
        <taxon>Malacostraca</taxon>
        <taxon>Eumalacostraca</taxon>
        <taxon>Peracarida</taxon>
        <taxon>Amphipoda</taxon>
        <taxon>Senticaudata</taxon>
        <taxon>Talitrida</taxon>
        <taxon>Talitroidea</taxon>
        <taxon>Hyalellidae</taxon>
        <taxon>Hyalella</taxon>
    </lineage>
</organism>
<evidence type="ECO:0000313" key="7">
    <source>
        <dbReference type="RefSeq" id="XP_018014959.1"/>
    </source>
</evidence>
<dbReference type="PANTHER" id="PTHR12277:SF81">
    <property type="entry name" value="PROTEIN ABHD13"/>
    <property type="match status" value="1"/>
</dbReference>
<feature type="transmembrane region" description="Helical" evidence="4">
    <location>
        <begin position="60"/>
        <end position="77"/>
    </location>
</feature>
<dbReference type="GO" id="GO:0016020">
    <property type="term" value="C:membrane"/>
    <property type="evidence" value="ECO:0007669"/>
    <property type="project" value="TreeGrafter"/>
</dbReference>
<dbReference type="SUPFAM" id="SSF53474">
    <property type="entry name" value="alpha/beta-Hydrolases"/>
    <property type="match status" value="1"/>
</dbReference>
<dbReference type="PANTHER" id="PTHR12277">
    <property type="entry name" value="ALPHA/BETA HYDROLASE DOMAIN-CONTAINING PROTEIN"/>
    <property type="match status" value="1"/>
</dbReference>
<dbReference type="OrthoDB" id="10249433at2759"/>
<dbReference type="RefSeq" id="XP_018014959.1">
    <property type="nucleotide sequence ID" value="XM_018159470.2"/>
</dbReference>
<keyword evidence="4" id="KW-0472">Membrane</keyword>
<keyword evidence="4" id="KW-0812">Transmembrane</keyword>
<dbReference type="Proteomes" id="UP000694843">
    <property type="component" value="Unplaced"/>
</dbReference>
<feature type="compositionally biased region" description="Basic and acidic residues" evidence="3">
    <location>
        <begin position="1"/>
        <end position="10"/>
    </location>
</feature>